<dbReference type="Pfam" id="PF00146">
    <property type="entry name" value="NADHdh"/>
    <property type="match status" value="1"/>
</dbReference>
<dbReference type="Proteomes" id="UP000035548">
    <property type="component" value="Chromosome"/>
</dbReference>
<feature type="transmembrane region" description="Helical" evidence="5">
    <location>
        <begin position="127"/>
        <end position="150"/>
    </location>
</feature>
<dbReference type="NCBIfam" id="NF004741">
    <property type="entry name" value="PRK06076.1-2"/>
    <property type="match status" value="1"/>
</dbReference>
<comment type="function">
    <text evidence="5">NDH-1 shuttles electrons from NADH, via FMN and iron-sulfur (Fe-S) centers, to quinones in the respiratory chain. The immediate electron acceptor for the enzyme in this species is believed to be ubiquinone. Couples the redox reaction to proton translocation (for every two electrons transferred, four hydrogen ions are translocated across the cytoplasmic membrane), and thus conserves the redox energy in a proton gradient. This subunit may bind ubiquinone.</text>
</comment>
<feature type="transmembrane region" description="Helical" evidence="5">
    <location>
        <begin position="269"/>
        <end position="289"/>
    </location>
</feature>
<comment type="subcellular location">
    <subcellularLocation>
        <location evidence="5 6">Cell membrane</location>
        <topology evidence="5 6">Multi-pass membrane protein</topology>
    </subcellularLocation>
    <subcellularLocation>
        <location evidence="1">Membrane</location>
        <topology evidence="1">Multi-pass membrane protein</topology>
    </subcellularLocation>
</comment>
<reference evidence="7 8" key="1">
    <citation type="journal article" date="2015" name="Genome Announc.">
        <title>Virulence Factor Genes Detected in the Complete Genome Sequence of Corynebacterium uterequi DSM 45634, Isolated from the Uterus of a Maiden Mare.</title>
        <authorList>
            <person name="Ruckert C."/>
            <person name="Kriete M."/>
            <person name="Jaenicke S."/>
            <person name="Winkler A."/>
            <person name="Tauch A."/>
        </authorList>
    </citation>
    <scope>NUCLEOTIDE SEQUENCE [LARGE SCALE GENOMIC DNA]</scope>
    <source>
        <strain evidence="7 8">DSM 45634</strain>
    </source>
</reference>
<protein>
    <recommendedName>
        <fullName evidence="5">NADH-quinone oxidoreductase subunit H</fullName>
        <ecNumber evidence="5">7.1.1.-</ecNumber>
    </recommendedName>
    <alternativeName>
        <fullName evidence="5">NADH dehydrogenase I subunit H</fullName>
    </alternativeName>
    <alternativeName>
        <fullName evidence="5">NDH-1 subunit H</fullName>
    </alternativeName>
</protein>
<reference evidence="8" key="2">
    <citation type="submission" date="2015-05" db="EMBL/GenBank/DDBJ databases">
        <title>Complete genome sequence of Corynebacterium uterequi DSM 45634, isolated from the uterus of a maiden mare.</title>
        <authorList>
            <person name="Ruckert C."/>
            <person name="Albersmeier A."/>
            <person name="Winkler A."/>
            <person name="Tauch A."/>
        </authorList>
    </citation>
    <scope>NUCLEOTIDE SEQUENCE [LARGE SCALE GENOMIC DNA]</scope>
    <source>
        <strain evidence="8">DSM 45634</strain>
    </source>
</reference>
<evidence type="ECO:0000313" key="8">
    <source>
        <dbReference type="Proteomes" id="UP000035548"/>
    </source>
</evidence>
<dbReference type="GO" id="GO:0048038">
    <property type="term" value="F:quinone binding"/>
    <property type="evidence" value="ECO:0007669"/>
    <property type="project" value="UniProtKB-KW"/>
</dbReference>
<sequence length="432" mass="47234">MNEHVADAAIGMWQDPWWILLIKTIVVFALPLMFAIVTVWYERRALAFMQSRLGPNMAGPLGLLQPVSDGVKTIFKEDFMPAGVDKMVFTLAPFITGVAAFTTWSIMPLGGTVTIAGHETPIQLGDLPVGALFALAVAGVGTYGIVLAGWASTSRYSLLGGLRAAAQMISYEISMGLAVVTVVLVAHTMSMQHIVLSQGRTLTLFGFETSLPAWNALMLAPAFFVFCVTMLAEANRAPFDMPECESELVGGYGTDYSGFRFAMFYLGEYINMGTLSALCTTFFLGGFGAPWPLNGTFLDEGAWGFVWFLLKVLVMLFFFIWVRGTVPRYRYDQLMDVGWKTALPLALGFLMVVGIYLKARALAPEGSFLRDDACHLLIIAAYLAFGYAYLAIQRRRVEAKLTPSFTMADAATLDPATFPLPRLAAATRKDLS</sequence>
<feature type="transmembrane region" description="Helical" evidence="5">
    <location>
        <begin position="301"/>
        <end position="322"/>
    </location>
</feature>
<accession>A0A0G3HHL9</accession>
<dbReference type="PATRIC" id="fig|1072256.5.peg.612"/>
<evidence type="ECO:0000313" key="7">
    <source>
        <dbReference type="EMBL" id="AKK10627.1"/>
    </source>
</evidence>
<dbReference type="GO" id="GO:0016655">
    <property type="term" value="F:oxidoreductase activity, acting on NAD(P)H, quinone or similar compound as acceptor"/>
    <property type="evidence" value="ECO:0007669"/>
    <property type="project" value="UniProtKB-UniRule"/>
</dbReference>
<dbReference type="STRING" id="1072256.CUTER_03090"/>
<dbReference type="RefSeq" id="WP_047260549.1">
    <property type="nucleotide sequence ID" value="NZ_CP011546.1"/>
</dbReference>
<gene>
    <name evidence="5 7" type="primary">nuoH</name>
    <name evidence="7" type="ORF">CUTER_03090</name>
</gene>
<evidence type="ECO:0000256" key="1">
    <source>
        <dbReference type="ARBA" id="ARBA00004141"/>
    </source>
</evidence>
<dbReference type="GO" id="GO:0003954">
    <property type="term" value="F:NADH dehydrogenase activity"/>
    <property type="evidence" value="ECO:0007669"/>
    <property type="project" value="TreeGrafter"/>
</dbReference>
<dbReference type="PROSITE" id="PS00668">
    <property type="entry name" value="COMPLEX1_ND1_2"/>
    <property type="match status" value="1"/>
</dbReference>
<keyword evidence="5" id="KW-0874">Quinone</keyword>
<dbReference type="PANTHER" id="PTHR11432:SF3">
    <property type="entry name" value="NADH-UBIQUINONE OXIDOREDUCTASE CHAIN 1"/>
    <property type="match status" value="1"/>
</dbReference>
<evidence type="ECO:0000256" key="5">
    <source>
        <dbReference type="HAMAP-Rule" id="MF_01350"/>
    </source>
</evidence>
<feature type="transmembrane region" description="Helical" evidence="5">
    <location>
        <begin position="342"/>
        <end position="363"/>
    </location>
</feature>
<keyword evidence="5" id="KW-1003">Cell membrane</keyword>
<feature type="transmembrane region" description="Helical" evidence="5">
    <location>
        <begin position="17"/>
        <end position="41"/>
    </location>
</feature>
<evidence type="ECO:0000256" key="2">
    <source>
        <dbReference type="ARBA" id="ARBA00022692"/>
    </source>
</evidence>
<feature type="transmembrane region" description="Helical" evidence="5">
    <location>
        <begin position="211"/>
        <end position="232"/>
    </location>
</feature>
<proteinExistence type="inferred from homology"/>
<dbReference type="KEGG" id="cut:CUTER_03090"/>
<keyword evidence="5 6" id="KW-0520">NAD</keyword>
<dbReference type="EMBL" id="CP011546">
    <property type="protein sequence ID" value="AKK10627.1"/>
    <property type="molecule type" value="Genomic_DNA"/>
</dbReference>
<dbReference type="PANTHER" id="PTHR11432">
    <property type="entry name" value="NADH DEHYDROGENASE SUBUNIT 1"/>
    <property type="match status" value="1"/>
</dbReference>
<keyword evidence="5 7" id="KW-0830">Ubiquinone</keyword>
<dbReference type="InterPro" id="IPR001694">
    <property type="entry name" value="NADH_UbQ_OxRdtase_su1/FPO"/>
</dbReference>
<comment type="similarity">
    <text evidence="5 6">Belongs to the complex I subunit 1 family.</text>
</comment>
<evidence type="ECO:0000256" key="6">
    <source>
        <dbReference type="RuleBase" id="RU000471"/>
    </source>
</evidence>
<dbReference type="PROSITE" id="PS00667">
    <property type="entry name" value="COMPLEX1_ND1_1"/>
    <property type="match status" value="1"/>
</dbReference>
<feature type="transmembrane region" description="Helical" evidence="5">
    <location>
        <begin position="171"/>
        <end position="191"/>
    </location>
</feature>
<dbReference type="AlphaFoldDB" id="A0A0G3HHL9"/>
<dbReference type="HAMAP" id="MF_01350">
    <property type="entry name" value="NDH1_NuoH"/>
    <property type="match status" value="1"/>
</dbReference>
<dbReference type="EC" id="7.1.1.-" evidence="5"/>
<keyword evidence="4 5" id="KW-0472">Membrane</keyword>
<keyword evidence="5" id="KW-1278">Translocase</keyword>
<dbReference type="InterPro" id="IPR018086">
    <property type="entry name" value="NADH_UbQ_OxRdtase_su1_CS"/>
</dbReference>
<evidence type="ECO:0000256" key="4">
    <source>
        <dbReference type="ARBA" id="ARBA00023136"/>
    </source>
</evidence>
<comment type="catalytic activity">
    <reaction evidence="5">
        <text>a quinone + NADH + 5 H(+)(in) = a quinol + NAD(+) + 4 H(+)(out)</text>
        <dbReference type="Rhea" id="RHEA:57888"/>
        <dbReference type="ChEBI" id="CHEBI:15378"/>
        <dbReference type="ChEBI" id="CHEBI:24646"/>
        <dbReference type="ChEBI" id="CHEBI:57540"/>
        <dbReference type="ChEBI" id="CHEBI:57945"/>
        <dbReference type="ChEBI" id="CHEBI:132124"/>
    </reaction>
</comment>
<comment type="subunit">
    <text evidence="5">NDH-1 is composed of 14 different subunits. Subunits NuoA, H, J, K, L, M, N constitute the membrane sector of the complex.</text>
</comment>
<dbReference type="OrthoDB" id="9803734at2"/>
<feature type="transmembrane region" description="Helical" evidence="5">
    <location>
        <begin position="375"/>
        <end position="392"/>
    </location>
</feature>
<keyword evidence="3 5" id="KW-1133">Transmembrane helix</keyword>
<keyword evidence="8" id="KW-1185">Reference proteome</keyword>
<feature type="transmembrane region" description="Helical" evidence="5">
    <location>
        <begin position="88"/>
        <end position="107"/>
    </location>
</feature>
<organism evidence="7 8">
    <name type="scientific">Corynebacterium uterequi</name>
    <dbReference type="NCBI Taxonomy" id="1072256"/>
    <lineage>
        <taxon>Bacteria</taxon>
        <taxon>Bacillati</taxon>
        <taxon>Actinomycetota</taxon>
        <taxon>Actinomycetes</taxon>
        <taxon>Mycobacteriales</taxon>
        <taxon>Corynebacteriaceae</taxon>
        <taxon>Corynebacterium</taxon>
    </lineage>
</organism>
<name>A0A0G3HHL9_9CORY</name>
<dbReference type="GO" id="GO:0005886">
    <property type="term" value="C:plasma membrane"/>
    <property type="evidence" value="ECO:0007669"/>
    <property type="project" value="UniProtKB-SubCell"/>
</dbReference>
<keyword evidence="2 5" id="KW-0812">Transmembrane</keyword>
<dbReference type="GO" id="GO:0009060">
    <property type="term" value="P:aerobic respiration"/>
    <property type="evidence" value="ECO:0007669"/>
    <property type="project" value="TreeGrafter"/>
</dbReference>
<dbReference type="NCBIfam" id="NF004743">
    <property type="entry name" value="PRK06076.1-4"/>
    <property type="match status" value="1"/>
</dbReference>
<keyword evidence="7" id="KW-0560">Oxidoreductase</keyword>
<evidence type="ECO:0000256" key="3">
    <source>
        <dbReference type="ARBA" id="ARBA00022989"/>
    </source>
</evidence>